<gene>
    <name evidence="5" type="ORF">BIZ92_15265</name>
</gene>
<feature type="domain" description="Baseplate J-like central" evidence="3">
    <location>
        <begin position="190"/>
        <end position="263"/>
    </location>
</feature>
<evidence type="ECO:0000313" key="6">
    <source>
        <dbReference type="Proteomes" id="UP000187251"/>
    </source>
</evidence>
<dbReference type="AlphaFoldDB" id="A0A1R1JNF9"/>
<evidence type="ECO:0000259" key="2">
    <source>
        <dbReference type="Pfam" id="PF04865"/>
    </source>
</evidence>
<comment type="similarity">
    <text evidence="1">Belongs to the Mu gp47/PBSX XkdT family.</text>
</comment>
<dbReference type="RefSeq" id="WP_076415480.1">
    <property type="nucleotide sequence ID" value="NZ_MJMN01000046.1"/>
</dbReference>
<comment type="caution">
    <text evidence="5">The sequence shown here is derived from an EMBL/GenBank/DDBJ whole genome shotgun (WGS) entry which is preliminary data.</text>
</comment>
<name>A0A1R1JNF9_ALCXX</name>
<organism evidence="5 6">
    <name type="scientific">Alcaligenes xylosoxydans xylosoxydans</name>
    <name type="common">Achromobacter xylosoxidans</name>
    <dbReference type="NCBI Taxonomy" id="85698"/>
    <lineage>
        <taxon>Bacteria</taxon>
        <taxon>Pseudomonadati</taxon>
        <taxon>Pseudomonadota</taxon>
        <taxon>Betaproteobacteria</taxon>
        <taxon>Burkholderiales</taxon>
        <taxon>Alcaligenaceae</taxon>
        <taxon>Achromobacter</taxon>
    </lineage>
</organism>
<dbReference type="Proteomes" id="UP000187251">
    <property type="component" value="Unassembled WGS sequence"/>
</dbReference>
<accession>A0A1R1JNF9</accession>
<dbReference type="PANTHER" id="PTHR37829">
    <property type="entry name" value="PHAGE-LIKE ELEMENT PBSX PROTEIN XKDT"/>
    <property type="match status" value="1"/>
</dbReference>
<dbReference type="Pfam" id="PF26079">
    <property type="entry name" value="Baseplate_J_C"/>
    <property type="match status" value="1"/>
</dbReference>
<dbReference type="Pfam" id="PF26078">
    <property type="entry name" value="Baseplate_J_M"/>
    <property type="match status" value="1"/>
</dbReference>
<evidence type="ECO:0000259" key="3">
    <source>
        <dbReference type="Pfam" id="PF26078"/>
    </source>
</evidence>
<feature type="domain" description="Baseplate J-like C-terminal" evidence="4">
    <location>
        <begin position="274"/>
        <end position="346"/>
    </location>
</feature>
<dbReference type="InterPro" id="IPR058530">
    <property type="entry name" value="Baseplate_J-like_C"/>
</dbReference>
<evidence type="ECO:0000256" key="1">
    <source>
        <dbReference type="ARBA" id="ARBA00038087"/>
    </source>
</evidence>
<feature type="domain" description="Baseplate protein J-like barrel" evidence="2">
    <location>
        <begin position="88"/>
        <end position="158"/>
    </location>
</feature>
<dbReference type="EMBL" id="MJMN01000046">
    <property type="protein sequence ID" value="OMG79351.1"/>
    <property type="molecule type" value="Genomic_DNA"/>
</dbReference>
<reference evidence="5 6" key="1">
    <citation type="submission" date="2016-09" db="EMBL/GenBank/DDBJ databases">
        <title>Phylogenomics of Achromobacter.</title>
        <authorList>
            <person name="Jeukens J."/>
            <person name="Freschi L."/>
            <person name="Vincent A.T."/>
            <person name="Emond-Rheault J.-G."/>
            <person name="Kukavica-Ibrulj I."/>
            <person name="Charette S.J."/>
            <person name="Levesque R.C."/>
        </authorList>
    </citation>
    <scope>NUCLEOTIDE SEQUENCE [LARGE SCALE GENOMIC DNA]</scope>
    <source>
        <strain evidence="5 6">AUS488</strain>
    </source>
</reference>
<evidence type="ECO:0000259" key="4">
    <source>
        <dbReference type="Pfam" id="PF26079"/>
    </source>
</evidence>
<dbReference type="InterPro" id="IPR006949">
    <property type="entry name" value="Barrel_Baseplate_J-like"/>
</dbReference>
<proteinExistence type="inferred from homology"/>
<dbReference type="InterPro" id="IPR052399">
    <property type="entry name" value="Phage_Baseplate_Assmbl_Protein"/>
</dbReference>
<dbReference type="Pfam" id="PF04865">
    <property type="entry name" value="Baseplate_J"/>
    <property type="match status" value="1"/>
</dbReference>
<dbReference type="InterPro" id="IPR058531">
    <property type="entry name" value="Baseplate_J_M"/>
</dbReference>
<sequence>MPFETPTLPALVARAESDLSAQADSVLRRSDQRVLSRVHGGTAYGLYGFLGWIALQVLPDSCDADILARWAAMRGVSRTPATSAVGSVVIRGAVGVVVDEGVLLQAQDGRQYATSRAVTLTGPSQEIPVRAVQPGAAGNGPPGLRVSLVSPVQGVQDQAEVGDGGLTAGTDEETLEAWRSRVVRSFRRIPHGGDEEDYVDWATEVPGVTRAWARRNFLGLGTVGVFFVRDNDPDPIPSPSAIAAVQAHLDSKRPLCAEVYAMAPVPLPVVCRLSVTPDTTALRARVEAALRELFVREGDLGARLIWTHIGQAISETAGEEDHRLVAPASDVIPEASELPVFGGVEWL</sequence>
<protein>
    <submittedName>
        <fullName evidence="5">Uncharacterized protein</fullName>
    </submittedName>
</protein>
<dbReference type="PANTHER" id="PTHR37829:SF3">
    <property type="entry name" value="PROTEIN JAYE-RELATED"/>
    <property type="match status" value="1"/>
</dbReference>
<evidence type="ECO:0000313" key="5">
    <source>
        <dbReference type="EMBL" id="OMG79351.1"/>
    </source>
</evidence>
<dbReference type="OrthoDB" id="7565172at2"/>